<dbReference type="AlphaFoldDB" id="U2C8G2"/>
<dbReference type="HOGENOM" id="CLU_3265949_0_0_10"/>
<dbReference type="EMBL" id="AWSV01000183">
    <property type="protein sequence ID" value="ERI80805.1"/>
    <property type="molecule type" value="Genomic_DNA"/>
</dbReference>
<gene>
    <name evidence="1" type="ORF">HMPREF1981_03609</name>
</gene>
<proteinExistence type="predicted"/>
<accession>U2C8G2</accession>
<sequence length="41" mass="4946">MKFDFRLMRIIYYSKPPIFKNLSPFVNRKTYIGNALFLNMG</sequence>
<evidence type="ECO:0000313" key="1">
    <source>
        <dbReference type="EMBL" id="ERI80805.1"/>
    </source>
</evidence>
<evidence type="ECO:0000313" key="2">
    <source>
        <dbReference type="Proteomes" id="UP000016496"/>
    </source>
</evidence>
<protein>
    <submittedName>
        <fullName evidence="1">Uncharacterized protein</fullName>
    </submittedName>
</protein>
<comment type="caution">
    <text evidence="1">The sequence shown here is derived from an EMBL/GenBank/DDBJ whole genome shotgun (WGS) entry which is preliminary data.</text>
</comment>
<dbReference type="Proteomes" id="UP000016496">
    <property type="component" value="Unassembled WGS sequence"/>
</dbReference>
<name>U2C8G2_9BACE</name>
<organism evidence="1 2">
    <name type="scientific">Bacteroides pyogenes F0041</name>
    <dbReference type="NCBI Taxonomy" id="1321819"/>
    <lineage>
        <taxon>Bacteria</taxon>
        <taxon>Pseudomonadati</taxon>
        <taxon>Bacteroidota</taxon>
        <taxon>Bacteroidia</taxon>
        <taxon>Bacteroidales</taxon>
        <taxon>Bacteroidaceae</taxon>
        <taxon>Bacteroides</taxon>
    </lineage>
</organism>
<reference evidence="1 2" key="1">
    <citation type="submission" date="2013-08" db="EMBL/GenBank/DDBJ databases">
        <authorList>
            <person name="Weinstock G."/>
            <person name="Sodergren E."/>
            <person name="Wylie T."/>
            <person name="Fulton L."/>
            <person name="Fulton R."/>
            <person name="Fronick C."/>
            <person name="O'Laughlin M."/>
            <person name="Godfrey J."/>
            <person name="Miner T."/>
            <person name="Herter B."/>
            <person name="Appelbaum E."/>
            <person name="Cordes M."/>
            <person name="Lek S."/>
            <person name="Wollam A."/>
            <person name="Pepin K.H."/>
            <person name="Palsikar V.B."/>
            <person name="Mitreva M."/>
            <person name="Wilson R.K."/>
        </authorList>
    </citation>
    <scope>NUCLEOTIDE SEQUENCE [LARGE SCALE GENOMIC DNA]</scope>
    <source>
        <strain evidence="1 2">F0041</strain>
    </source>
</reference>